<keyword evidence="3" id="KW-1185">Reference proteome</keyword>
<reference evidence="3" key="1">
    <citation type="submission" date="2016-03" db="EMBL/GenBank/DDBJ databases">
        <title>Complete genome sequence of the type strain Actinoalloteichus hymeniacidonis DSM 45092.</title>
        <authorList>
            <person name="Schaffert L."/>
            <person name="Albersmeier A."/>
            <person name="Winkler A."/>
            <person name="Kalinowski J."/>
            <person name="Zotchev S."/>
            <person name="Ruckert C."/>
        </authorList>
    </citation>
    <scope>NUCLEOTIDE SEQUENCE [LARGE SCALE GENOMIC DNA]</scope>
    <source>
        <strain evidence="3">HPA177(T) (DSM 45092(T))</strain>
    </source>
</reference>
<dbReference type="Proteomes" id="UP000095210">
    <property type="component" value="Chromosome"/>
</dbReference>
<sequence length="62" mass="6646">MEDKGDRMHAPAHRQRHGGRAGDRAGQVGGSAAAALAVIRGLRQRVCAGWPLGFSDLALRRR</sequence>
<feature type="compositionally biased region" description="Basic residues" evidence="1">
    <location>
        <begin position="10"/>
        <end position="19"/>
    </location>
</feature>
<dbReference type="KEGG" id="ahm:TL08_14620"/>
<proteinExistence type="predicted"/>
<feature type="region of interest" description="Disordered" evidence="1">
    <location>
        <begin position="1"/>
        <end position="27"/>
    </location>
</feature>
<accession>A0AAC9MXV4</accession>
<evidence type="ECO:0000313" key="3">
    <source>
        <dbReference type="Proteomes" id="UP000095210"/>
    </source>
</evidence>
<dbReference type="EMBL" id="CP014859">
    <property type="protein sequence ID" value="AOS63733.1"/>
    <property type="molecule type" value="Genomic_DNA"/>
</dbReference>
<dbReference type="AlphaFoldDB" id="A0AAC9MXV4"/>
<name>A0AAC9MXV4_9PSEU</name>
<organism evidence="2 3">
    <name type="scientific">Actinoalloteichus hymeniacidonis</name>
    <dbReference type="NCBI Taxonomy" id="340345"/>
    <lineage>
        <taxon>Bacteria</taxon>
        <taxon>Bacillati</taxon>
        <taxon>Actinomycetota</taxon>
        <taxon>Actinomycetes</taxon>
        <taxon>Pseudonocardiales</taxon>
        <taxon>Pseudonocardiaceae</taxon>
        <taxon>Actinoalloteichus</taxon>
    </lineage>
</organism>
<evidence type="ECO:0000256" key="1">
    <source>
        <dbReference type="SAM" id="MobiDB-lite"/>
    </source>
</evidence>
<protein>
    <submittedName>
        <fullName evidence="2">Uncharacterized protein</fullName>
    </submittedName>
</protein>
<evidence type="ECO:0000313" key="2">
    <source>
        <dbReference type="EMBL" id="AOS63733.1"/>
    </source>
</evidence>
<gene>
    <name evidence="2" type="ORF">TL08_14620</name>
</gene>